<comment type="caution">
    <text evidence="1">The sequence shown here is derived from an EMBL/GenBank/DDBJ whole genome shotgun (WGS) entry which is preliminary data.</text>
</comment>
<accession>A0ABP8D9R4</accession>
<proteinExistence type="predicted"/>
<evidence type="ECO:0000313" key="1">
    <source>
        <dbReference type="EMBL" id="GAA4250730.1"/>
    </source>
</evidence>
<sequence>MMVLAGGAFVAKDLLVGYVTSNDLIVPAAEQEDRHITLAAVRTNAVETFLASHVDLVSKS</sequence>
<organism evidence="1 2">
    <name type="scientific">Dactylosporangium darangshiense</name>
    <dbReference type="NCBI Taxonomy" id="579108"/>
    <lineage>
        <taxon>Bacteria</taxon>
        <taxon>Bacillati</taxon>
        <taxon>Actinomycetota</taxon>
        <taxon>Actinomycetes</taxon>
        <taxon>Micromonosporales</taxon>
        <taxon>Micromonosporaceae</taxon>
        <taxon>Dactylosporangium</taxon>
    </lineage>
</organism>
<name>A0ABP8D9R4_9ACTN</name>
<dbReference type="Proteomes" id="UP001500620">
    <property type="component" value="Unassembled WGS sequence"/>
</dbReference>
<protein>
    <submittedName>
        <fullName evidence="1">Uncharacterized protein</fullName>
    </submittedName>
</protein>
<reference evidence="2" key="1">
    <citation type="journal article" date="2019" name="Int. J. Syst. Evol. Microbiol.">
        <title>The Global Catalogue of Microorganisms (GCM) 10K type strain sequencing project: providing services to taxonomists for standard genome sequencing and annotation.</title>
        <authorList>
            <consortium name="The Broad Institute Genomics Platform"/>
            <consortium name="The Broad Institute Genome Sequencing Center for Infectious Disease"/>
            <person name="Wu L."/>
            <person name="Ma J."/>
        </authorList>
    </citation>
    <scope>NUCLEOTIDE SEQUENCE [LARGE SCALE GENOMIC DNA]</scope>
    <source>
        <strain evidence="2">JCM 17441</strain>
    </source>
</reference>
<gene>
    <name evidence="1" type="ORF">GCM10022255_040590</name>
</gene>
<keyword evidence="2" id="KW-1185">Reference proteome</keyword>
<evidence type="ECO:0000313" key="2">
    <source>
        <dbReference type="Proteomes" id="UP001500620"/>
    </source>
</evidence>
<dbReference type="EMBL" id="BAABAT010000010">
    <property type="protein sequence ID" value="GAA4250730.1"/>
    <property type="molecule type" value="Genomic_DNA"/>
</dbReference>
<dbReference type="RefSeq" id="WP_345128662.1">
    <property type="nucleotide sequence ID" value="NZ_BAABAT010000010.1"/>
</dbReference>